<dbReference type="GO" id="GO:0003756">
    <property type="term" value="F:protein disulfide isomerase activity"/>
    <property type="evidence" value="ECO:0007669"/>
    <property type="project" value="UniProtKB-EC"/>
</dbReference>
<keyword evidence="18" id="KW-1185">Reference proteome</keyword>
<dbReference type="GO" id="GO:0006457">
    <property type="term" value="P:protein folding"/>
    <property type="evidence" value="ECO:0007669"/>
    <property type="project" value="TreeGrafter"/>
</dbReference>
<protein>
    <recommendedName>
        <fullName evidence="12 15">Protein disulfide-isomerase</fullName>
        <ecNumber evidence="5 15">5.3.4.1</ecNumber>
    </recommendedName>
</protein>
<dbReference type="PROSITE" id="PS00194">
    <property type="entry name" value="THIOREDOXIN_1"/>
    <property type="match status" value="2"/>
</dbReference>
<dbReference type="PANTHER" id="PTHR18929:SF132">
    <property type="entry name" value="PROTEIN DISULFIDE-ISOMERASE A3"/>
    <property type="match status" value="1"/>
</dbReference>
<evidence type="ECO:0000256" key="11">
    <source>
        <dbReference type="ARBA" id="ARBA00023284"/>
    </source>
</evidence>
<dbReference type="NCBIfam" id="TIGR01126">
    <property type="entry name" value="pdi_dom"/>
    <property type="match status" value="2"/>
</dbReference>
<name>A0A1Y2EXP3_PROLT</name>
<dbReference type="InterPro" id="IPR005792">
    <property type="entry name" value="Prot_disulphide_isomerase"/>
</dbReference>
<dbReference type="AlphaFoldDB" id="A0A1Y2EXP3"/>
<evidence type="ECO:0000313" key="17">
    <source>
        <dbReference type="EMBL" id="ORY76382.1"/>
    </source>
</evidence>
<dbReference type="EMBL" id="MCFI01000023">
    <property type="protein sequence ID" value="ORY76382.1"/>
    <property type="molecule type" value="Genomic_DNA"/>
</dbReference>
<organism evidence="17 18">
    <name type="scientific">Protomyces lactucae-debilis</name>
    <dbReference type="NCBI Taxonomy" id="2754530"/>
    <lineage>
        <taxon>Eukaryota</taxon>
        <taxon>Fungi</taxon>
        <taxon>Dikarya</taxon>
        <taxon>Ascomycota</taxon>
        <taxon>Taphrinomycotina</taxon>
        <taxon>Taphrinomycetes</taxon>
        <taxon>Taphrinales</taxon>
        <taxon>Protomycetaceae</taxon>
        <taxon>Protomyces</taxon>
    </lineage>
</organism>
<evidence type="ECO:0000256" key="12">
    <source>
        <dbReference type="ARBA" id="ARBA00039846"/>
    </source>
</evidence>
<evidence type="ECO:0000256" key="1">
    <source>
        <dbReference type="ARBA" id="ARBA00001182"/>
    </source>
</evidence>
<feature type="domain" description="Thioredoxin" evidence="16">
    <location>
        <begin position="329"/>
        <end position="458"/>
    </location>
</feature>
<dbReference type="PROSITE" id="PS51352">
    <property type="entry name" value="THIOREDOXIN_2"/>
    <property type="match status" value="2"/>
</dbReference>
<dbReference type="Pfam" id="PF13848">
    <property type="entry name" value="Thioredoxin_6"/>
    <property type="match status" value="1"/>
</dbReference>
<dbReference type="PRINTS" id="PR00421">
    <property type="entry name" value="THIOREDOXIN"/>
</dbReference>
<dbReference type="FunFam" id="3.40.30.10:FF:000139">
    <property type="entry name" value="Protein disulfide-isomerase"/>
    <property type="match status" value="1"/>
</dbReference>
<comment type="function">
    <text evidence="2">Participates in the folding of proteins containing disulfide bonds, may be involved in glycosylation, prolyl hydroxylation and triglyceride transfer.</text>
</comment>
<dbReference type="GO" id="GO:0034976">
    <property type="term" value="P:response to endoplasmic reticulum stress"/>
    <property type="evidence" value="ECO:0007669"/>
    <property type="project" value="TreeGrafter"/>
</dbReference>
<dbReference type="CDD" id="cd02981">
    <property type="entry name" value="PDI_b_family"/>
    <property type="match status" value="1"/>
</dbReference>
<dbReference type="GO" id="GO:0005788">
    <property type="term" value="C:endoplasmic reticulum lumen"/>
    <property type="evidence" value="ECO:0007669"/>
    <property type="project" value="UniProtKB-SubCell"/>
</dbReference>
<keyword evidence="7" id="KW-0677">Repeat</keyword>
<dbReference type="Pfam" id="PF00085">
    <property type="entry name" value="Thioredoxin"/>
    <property type="match status" value="2"/>
</dbReference>
<dbReference type="STRING" id="56484.A0A1Y2EXP3"/>
<evidence type="ECO:0000256" key="2">
    <source>
        <dbReference type="ARBA" id="ARBA00002692"/>
    </source>
</evidence>
<keyword evidence="11 13" id="KW-0676">Redox-active center</keyword>
<evidence type="ECO:0000256" key="7">
    <source>
        <dbReference type="ARBA" id="ARBA00022737"/>
    </source>
</evidence>
<gene>
    <name evidence="17" type="ORF">BCR37DRAFT_165726</name>
</gene>
<evidence type="ECO:0000259" key="16">
    <source>
        <dbReference type="PROSITE" id="PS51352"/>
    </source>
</evidence>
<feature type="disulfide bond" description="Redox-active" evidence="13">
    <location>
        <begin position="44"/>
        <end position="47"/>
    </location>
</feature>
<dbReference type="FunFam" id="3.40.30.10:FF:000027">
    <property type="entry name" value="protein disulfide-isomerase A2"/>
    <property type="match status" value="1"/>
</dbReference>
<evidence type="ECO:0000256" key="3">
    <source>
        <dbReference type="ARBA" id="ARBA00004319"/>
    </source>
</evidence>
<dbReference type="RefSeq" id="XP_040722645.1">
    <property type="nucleotide sequence ID" value="XM_040866220.1"/>
</dbReference>
<dbReference type="Proteomes" id="UP000193685">
    <property type="component" value="Unassembled WGS sequence"/>
</dbReference>
<dbReference type="FunFam" id="3.40.30.10:FF:000185">
    <property type="entry name" value="Protein disulfide-isomerase"/>
    <property type="match status" value="1"/>
</dbReference>
<feature type="domain" description="Thioredoxin" evidence="16">
    <location>
        <begin position="6"/>
        <end position="122"/>
    </location>
</feature>
<evidence type="ECO:0000256" key="15">
    <source>
        <dbReference type="RuleBase" id="RU361130"/>
    </source>
</evidence>
<comment type="subcellular location">
    <subcellularLocation>
        <location evidence="3">Endoplasmic reticulum lumen</location>
    </subcellularLocation>
</comment>
<dbReference type="PANTHER" id="PTHR18929">
    <property type="entry name" value="PROTEIN DISULFIDE ISOMERASE"/>
    <property type="match status" value="1"/>
</dbReference>
<dbReference type="InterPro" id="IPR017937">
    <property type="entry name" value="Thioredoxin_CS"/>
</dbReference>
<dbReference type="OrthoDB" id="427280at2759"/>
<dbReference type="FunFam" id="3.40.30.10:FF:000017">
    <property type="entry name" value="Protein disulfide-isomerase A4"/>
    <property type="match status" value="1"/>
</dbReference>
<comment type="catalytic activity">
    <reaction evidence="1 15">
        <text>Catalyzes the rearrangement of -S-S- bonds in proteins.</text>
        <dbReference type="EC" id="5.3.4.1"/>
    </reaction>
</comment>
<evidence type="ECO:0000256" key="8">
    <source>
        <dbReference type="ARBA" id="ARBA00022824"/>
    </source>
</evidence>
<dbReference type="EC" id="5.3.4.1" evidence="5 15"/>
<dbReference type="Gene3D" id="3.40.30.10">
    <property type="entry name" value="Glutaredoxin"/>
    <property type="match status" value="4"/>
</dbReference>
<comment type="similarity">
    <text evidence="4 14">Belongs to the protein disulfide isomerase family.</text>
</comment>
<keyword evidence="9 13" id="KW-1015">Disulfide bond</keyword>
<evidence type="ECO:0000256" key="9">
    <source>
        <dbReference type="ARBA" id="ARBA00023157"/>
    </source>
</evidence>
<evidence type="ECO:0000256" key="5">
    <source>
        <dbReference type="ARBA" id="ARBA00012723"/>
    </source>
</evidence>
<evidence type="ECO:0000256" key="13">
    <source>
        <dbReference type="PIRSR" id="PIRSR605792-51"/>
    </source>
</evidence>
<accession>A0A1Y2EXP3</accession>
<dbReference type="CDD" id="cd02982">
    <property type="entry name" value="PDI_b'_family"/>
    <property type="match status" value="1"/>
</dbReference>
<keyword evidence="6" id="KW-0732">Signal</keyword>
<dbReference type="CDD" id="cd02961">
    <property type="entry name" value="PDI_a_family"/>
    <property type="match status" value="1"/>
</dbReference>
<comment type="caution">
    <text evidence="17">The sequence shown here is derived from an EMBL/GenBank/DDBJ whole genome shotgun (WGS) entry which is preliminary data.</text>
</comment>
<dbReference type="InterPro" id="IPR036249">
    <property type="entry name" value="Thioredoxin-like_sf"/>
</dbReference>
<dbReference type="InterPro" id="IPR005788">
    <property type="entry name" value="PDI_thioredoxin-like_dom"/>
</dbReference>
<dbReference type="SUPFAM" id="SSF52833">
    <property type="entry name" value="Thioredoxin-like"/>
    <property type="match status" value="4"/>
</dbReference>
<sequence>MKWTPLLLAATAAASDVLKLTAKDFDDTLADKTLVLAEFYAPWCGHCKKLAPEYETVATTLKEKEDIAIAKVDCTEEADLCSKYDVKGYPTLILFRSEGSQTPYNGQRTADAIISYMSKQLLPAVSTLTSETFDDFSKSDKVVAIAFFDKSDTASNETFTKVAGIHREDFLFGASNDAELAEKHGVKMPGVAVFKTFDDGKDLYTGAFDADSIAGFVKSAAIPLLGEIGPETYQGYMSSGIPLLYLFVEEDEHKTTIGEWLSKIAKEVKGKLNIATIDAKQFGGHAANLNLKESWPAIAIQNTETQEKFPFPQDDEIKAESVGQYIKDFLAGKLSPSIKSEEIPAEQPDHVYTLVQKSFNDIVHDEKRDVLVEYYAPWCGHCKNLAPIYEKLAAEYKGSADKVLLAKIDATSNDTPGEDIKGFPTLRLYPAGKDKKAIEYEGDRSIESLREFIKNKGTHQVEGVIGDDDEAEDPSETPGVAAAAASMAAKVVEKVAEAVGDGDDLGEDLKDEL</sequence>
<evidence type="ECO:0000256" key="4">
    <source>
        <dbReference type="ARBA" id="ARBA00006347"/>
    </source>
</evidence>
<dbReference type="InterPro" id="IPR013766">
    <property type="entry name" value="Thioredoxin_domain"/>
</dbReference>
<evidence type="ECO:0000256" key="10">
    <source>
        <dbReference type="ARBA" id="ARBA00023235"/>
    </source>
</evidence>
<keyword evidence="10 15" id="KW-0413">Isomerase</keyword>
<keyword evidence="8" id="KW-0256">Endoplasmic reticulum</keyword>
<evidence type="ECO:0000313" key="18">
    <source>
        <dbReference type="Proteomes" id="UP000193685"/>
    </source>
</evidence>
<evidence type="ECO:0000256" key="14">
    <source>
        <dbReference type="RuleBase" id="RU004208"/>
    </source>
</evidence>
<dbReference type="NCBIfam" id="TIGR01130">
    <property type="entry name" value="ER_PDI_fam"/>
    <property type="match status" value="1"/>
</dbReference>
<reference evidence="17 18" key="1">
    <citation type="submission" date="2016-07" db="EMBL/GenBank/DDBJ databases">
        <title>Pervasive Adenine N6-methylation of Active Genes in Fungi.</title>
        <authorList>
            <consortium name="DOE Joint Genome Institute"/>
            <person name="Mondo S.J."/>
            <person name="Dannebaum R.O."/>
            <person name="Kuo R.C."/>
            <person name="Labutti K."/>
            <person name="Haridas S."/>
            <person name="Kuo A."/>
            <person name="Salamov A."/>
            <person name="Ahrendt S.R."/>
            <person name="Lipzen A."/>
            <person name="Sullivan W."/>
            <person name="Andreopoulos W.B."/>
            <person name="Clum A."/>
            <person name="Lindquist E."/>
            <person name="Daum C."/>
            <person name="Ramamoorthy G.K."/>
            <person name="Gryganskyi A."/>
            <person name="Culley D."/>
            <person name="Magnuson J.K."/>
            <person name="James T.Y."/>
            <person name="O'Malley M.A."/>
            <person name="Stajich J.E."/>
            <person name="Spatafora J.W."/>
            <person name="Visel A."/>
            <person name="Grigoriev I.V."/>
        </authorList>
    </citation>
    <scope>NUCLEOTIDE SEQUENCE [LARGE SCALE GENOMIC DNA]</scope>
    <source>
        <strain evidence="17 18">12-1054</strain>
    </source>
</reference>
<dbReference type="OMA" id="FFGMKKD"/>
<proteinExistence type="inferred from homology"/>
<evidence type="ECO:0000256" key="6">
    <source>
        <dbReference type="ARBA" id="ARBA00022729"/>
    </source>
</evidence>
<dbReference type="CDD" id="cd02995">
    <property type="entry name" value="PDI_a_PDI_a'_C"/>
    <property type="match status" value="1"/>
</dbReference>
<dbReference type="GeneID" id="63782819"/>
<feature type="disulfide bond" description="Redox-active" evidence="13">
    <location>
        <begin position="379"/>
        <end position="382"/>
    </location>
</feature>